<comment type="caution">
    <text evidence="5">The sequence shown here is derived from an EMBL/GenBank/DDBJ whole genome shotgun (WGS) entry which is preliminary data.</text>
</comment>
<comment type="similarity">
    <text evidence="2">Belongs to the MYBBP1A family.</text>
</comment>
<dbReference type="PANTHER" id="PTHR13213">
    <property type="entry name" value="MYB-BINDING PROTEIN 1A FAMILY MEMBER"/>
    <property type="match status" value="1"/>
</dbReference>
<gene>
    <name evidence="5" type="ORF">HUG17_5326</name>
</gene>
<organism evidence="5">
    <name type="scientific">Dermatophagoides farinae</name>
    <name type="common">American house dust mite</name>
    <dbReference type="NCBI Taxonomy" id="6954"/>
    <lineage>
        <taxon>Eukaryota</taxon>
        <taxon>Metazoa</taxon>
        <taxon>Ecdysozoa</taxon>
        <taxon>Arthropoda</taxon>
        <taxon>Chelicerata</taxon>
        <taxon>Arachnida</taxon>
        <taxon>Acari</taxon>
        <taxon>Acariformes</taxon>
        <taxon>Sarcoptiformes</taxon>
        <taxon>Astigmata</taxon>
        <taxon>Psoroptidia</taxon>
        <taxon>Analgoidea</taxon>
        <taxon>Pyroglyphidae</taxon>
        <taxon>Dermatophagoidinae</taxon>
        <taxon>Dermatophagoides</taxon>
    </lineage>
</organism>
<dbReference type="GO" id="GO:0005730">
    <property type="term" value="C:nucleolus"/>
    <property type="evidence" value="ECO:0007669"/>
    <property type="project" value="InterPro"/>
</dbReference>
<sequence>MKLVKKKNDSDGRKSNANCNQIILDHFWHLSGSSEERRCRSVQIIVQNLTKQISNNQYNDLSYCLDRLIRGLTSSREFSRHGFCILLTELLQHFPEHTDVADVIKIAEKEFGHFKSDFDSELTIAWTLFISCLLKSKRITNDTDKEIITKLFENLFLIGCKKDYVEIIVCSLMNSFYEIFSDDKELFQEIVVDRLMKMDEHGNMLFKTYLILLCFQRFKLSKEYIVKNVYKSNSKDFTNIIKLIKETSKFQPNIHPIIELFTVLIKQIDGDNLDEYFSKLIEGIFKVDMVKTSLGFDIIPIMLDNVSHHSQIKTILSPTVIRLLIQTLSNKQHPLNKAALVLCNLLENYSLKIKDQTSLQIEFARCFIDKPGSINFDELSRSKLLFNILKNFSNDSIKEWISILMDLMIKQDNVVASDFYRVRCLQQITHLLKCYTGDDEFLMKNCKIFLVFTYFERFSEDLILDNDSGEKLKRFKYPISEKLRRQFKSSFQNVIVHLYAISSTVSTNSGSITFKNKLANQIEMLTQLKDFIMVLIKDKKLELVNKQISMKKFREVLLEINEKFDSIKTEENKCYVFRLFYLHFLIESFENLSDIQTILPDFNECFNRAFSDKNPKEKSSDPLWSDVLVDLLISLITKSKSTKNIILMTFKYLVPFISPIGIQSLNEAFVNDGTIEFEDEDMDDEEDDDDDDGDGEMETTDQIVDTDEDDDEDDDVLEDDTEPVDDEFKKNVLKALGSAAEHDDDGDDSDEVLSDSEMFKLDESLAQVFKQKYGEKKRQAEKASMIKSFKLRVLDLIKILIDHHPKLSVEIVFTILTNIFNFLKSNHSSKNLTALNNKCQQLLQQISKTNPVFIENEKIAKDDFENLLTVLLELQCKCKNMDLQKSFIALTSWLLSLSRNHLSENDLEFFHEHIERNLLNFFKRAHNEIKPEVFKTIIPQLYRENFFDSSFFEIINQFSSDDKVRPFKRCIALDILEGILKRISDDQKTESRLIEFGEKYQRELLETLKKSQQNEIKIINLYIQVLMVIDIFSLKTSENIKTDILQAINSLPKNFRRQINKQFVNKLKSIESN</sequence>
<dbReference type="GO" id="GO:0003723">
    <property type="term" value="F:RNA binding"/>
    <property type="evidence" value="ECO:0007669"/>
    <property type="project" value="TreeGrafter"/>
</dbReference>
<evidence type="ECO:0000313" key="5">
    <source>
        <dbReference type="EMBL" id="KAH7642281.1"/>
    </source>
</evidence>
<reference evidence="5" key="2">
    <citation type="journal article" date="2021" name="World Allergy Organ. J.">
        <title>Chromosome-level assembly of Dermatophagoides farinae genome and transcriptome reveals two novel allergens Der f 37 and Der f 39.</title>
        <authorList>
            <person name="Chen J."/>
            <person name="Cai Z."/>
            <person name="Fan D."/>
            <person name="Hu J."/>
            <person name="Hou Y."/>
            <person name="He Y."/>
            <person name="Zhang Z."/>
            <person name="Zhao Z."/>
            <person name="Gao P."/>
            <person name="Hu W."/>
            <person name="Sun J."/>
            <person name="Li J."/>
            <person name="Ji K."/>
        </authorList>
    </citation>
    <scope>NUCLEOTIDE SEQUENCE</scope>
    <source>
        <strain evidence="5">JKM2019</strain>
    </source>
</reference>
<name>A0A9D4P026_DERFA</name>
<evidence type="ECO:0000256" key="2">
    <source>
        <dbReference type="ARBA" id="ARBA00006809"/>
    </source>
</evidence>
<dbReference type="PANTHER" id="PTHR13213:SF2">
    <property type="entry name" value="MYB-BINDING PROTEIN 1A"/>
    <property type="match status" value="1"/>
</dbReference>
<evidence type="ECO:0000256" key="3">
    <source>
        <dbReference type="ARBA" id="ARBA00023242"/>
    </source>
</evidence>
<evidence type="ECO:0000256" key="1">
    <source>
        <dbReference type="ARBA" id="ARBA00004123"/>
    </source>
</evidence>
<accession>A0A9D4P026</accession>
<reference evidence="5" key="1">
    <citation type="submission" date="2020-06" db="EMBL/GenBank/DDBJ databases">
        <authorList>
            <person name="Ji K."/>
            <person name="Li J."/>
        </authorList>
    </citation>
    <scope>NUCLEOTIDE SEQUENCE</scope>
    <source>
        <strain evidence="5">JKM2019</strain>
        <tissue evidence="5">Whole body</tissue>
    </source>
</reference>
<dbReference type="GO" id="GO:0003714">
    <property type="term" value="F:transcription corepressor activity"/>
    <property type="evidence" value="ECO:0007669"/>
    <property type="project" value="TreeGrafter"/>
</dbReference>
<protein>
    <submittedName>
        <fullName evidence="5">Myb-binding protein 1a-like</fullName>
    </submittedName>
</protein>
<dbReference type="SUPFAM" id="SSF48371">
    <property type="entry name" value="ARM repeat"/>
    <property type="match status" value="1"/>
</dbReference>
<dbReference type="Pfam" id="PF04931">
    <property type="entry name" value="DNA_pol_phi"/>
    <property type="match status" value="1"/>
</dbReference>
<dbReference type="AlphaFoldDB" id="A0A9D4P026"/>
<dbReference type="Proteomes" id="UP000828236">
    <property type="component" value="Unassembled WGS sequence"/>
</dbReference>
<proteinExistence type="inferred from homology"/>
<dbReference type="InterPro" id="IPR007015">
    <property type="entry name" value="DNA_pol_V/MYBBP1A"/>
</dbReference>
<evidence type="ECO:0000256" key="4">
    <source>
        <dbReference type="SAM" id="MobiDB-lite"/>
    </source>
</evidence>
<dbReference type="GO" id="GO:0043565">
    <property type="term" value="F:sequence-specific DNA binding"/>
    <property type="evidence" value="ECO:0007669"/>
    <property type="project" value="TreeGrafter"/>
</dbReference>
<dbReference type="OrthoDB" id="342531at2759"/>
<feature type="region of interest" description="Disordered" evidence="4">
    <location>
        <begin position="675"/>
        <end position="723"/>
    </location>
</feature>
<dbReference type="InterPro" id="IPR016024">
    <property type="entry name" value="ARM-type_fold"/>
</dbReference>
<comment type="subcellular location">
    <subcellularLocation>
        <location evidence="1">Nucleus</location>
    </subcellularLocation>
</comment>
<keyword evidence="3" id="KW-0539">Nucleus</keyword>
<dbReference type="EMBL" id="SDOV01000004">
    <property type="protein sequence ID" value="KAH7642281.1"/>
    <property type="molecule type" value="Genomic_DNA"/>
</dbReference>